<dbReference type="PANTHER" id="PTHR30485:SF2">
    <property type="entry name" value="BLL0597 PROTEIN"/>
    <property type="match status" value="1"/>
</dbReference>
<dbReference type="InterPro" id="IPR016174">
    <property type="entry name" value="Di-haem_cyt_TM"/>
</dbReference>
<dbReference type="AlphaFoldDB" id="A0A3S0RCH0"/>
<evidence type="ECO:0000256" key="5">
    <source>
        <dbReference type="ARBA" id="ARBA00023136"/>
    </source>
</evidence>
<feature type="transmembrane region" description="Helical" evidence="6">
    <location>
        <begin position="214"/>
        <end position="234"/>
    </location>
</feature>
<feature type="transmembrane region" description="Helical" evidence="6">
    <location>
        <begin position="162"/>
        <end position="180"/>
    </location>
</feature>
<gene>
    <name evidence="8" type="ORF">EJ903_02090</name>
</gene>
<reference evidence="8 9" key="1">
    <citation type="submission" date="2018-12" db="EMBL/GenBank/DDBJ databases">
        <authorList>
            <person name="Yang Y."/>
        </authorList>
    </citation>
    <scope>NUCLEOTIDE SEQUENCE [LARGE SCALE GENOMIC DNA]</scope>
    <source>
        <strain evidence="8 9">L-25-5w-1</strain>
    </source>
</reference>
<dbReference type="RefSeq" id="WP_126611608.1">
    <property type="nucleotide sequence ID" value="NZ_JBHUCY010000008.1"/>
</dbReference>
<evidence type="ECO:0000256" key="3">
    <source>
        <dbReference type="ARBA" id="ARBA00022692"/>
    </source>
</evidence>
<keyword evidence="4 6" id="KW-1133">Transmembrane helix</keyword>
<dbReference type="GO" id="GO:0020037">
    <property type="term" value="F:heme binding"/>
    <property type="evidence" value="ECO:0007669"/>
    <property type="project" value="TreeGrafter"/>
</dbReference>
<feature type="transmembrane region" description="Helical" evidence="6">
    <location>
        <begin position="21"/>
        <end position="40"/>
    </location>
</feature>
<feature type="transmembrane region" description="Helical" evidence="6">
    <location>
        <begin position="46"/>
        <end position="66"/>
    </location>
</feature>
<evidence type="ECO:0000256" key="6">
    <source>
        <dbReference type="SAM" id="Phobius"/>
    </source>
</evidence>
<evidence type="ECO:0000313" key="8">
    <source>
        <dbReference type="EMBL" id="RTR24571.1"/>
    </source>
</evidence>
<evidence type="ECO:0000313" key="9">
    <source>
        <dbReference type="Proteomes" id="UP000277007"/>
    </source>
</evidence>
<comment type="subcellular location">
    <subcellularLocation>
        <location evidence="1">Cell membrane</location>
        <topology evidence="1">Multi-pass membrane protein</topology>
    </subcellularLocation>
</comment>
<organism evidence="8 9">
    <name type="scientific">Azospirillum griseum</name>
    <dbReference type="NCBI Taxonomy" id="2496639"/>
    <lineage>
        <taxon>Bacteria</taxon>
        <taxon>Pseudomonadati</taxon>
        <taxon>Pseudomonadota</taxon>
        <taxon>Alphaproteobacteria</taxon>
        <taxon>Rhodospirillales</taxon>
        <taxon>Azospirillaceae</taxon>
        <taxon>Azospirillum</taxon>
    </lineage>
</organism>
<evidence type="ECO:0000256" key="4">
    <source>
        <dbReference type="ARBA" id="ARBA00022989"/>
    </source>
</evidence>
<dbReference type="GO" id="GO:0009055">
    <property type="term" value="F:electron transfer activity"/>
    <property type="evidence" value="ECO:0007669"/>
    <property type="project" value="InterPro"/>
</dbReference>
<comment type="caution">
    <text evidence="8">The sequence shown here is derived from an EMBL/GenBank/DDBJ whole genome shotgun (WGS) entry which is preliminary data.</text>
</comment>
<sequence>MASGHTATREQRARDIRVWDLPTRLFHWALVLLVAVAIVSGKAGALSIHMLAGETILGLVLFRLVWGLVGSQTARFTDFIRGPRAVLAYLTNSRTPGAAPVTLGHNPLGGLMVVALLLVLLVQASSGLFTTDDVVVDGPLVPLVAEGTVKALSTLHRLLPNGLLLMIAVHVAAVLVYLLVKKDNLIGPMITGRKRVPHALGEPPVDEPRRASPLLALTLLLAALGLVSLVVRAAG</sequence>
<proteinExistence type="predicted"/>
<keyword evidence="9" id="KW-1185">Reference proteome</keyword>
<keyword evidence="5 6" id="KW-0472">Membrane</keyword>
<evidence type="ECO:0000259" key="7">
    <source>
        <dbReference type="Pfam" id="PF01292"/>
    </source>
</evidence>
<feature type="transmembrane region" description="Helical" evidence="6">
    <location>
        <begin position="108"/>
        <end position="129"/>
    </location>
</feature>
<dbReference type="Pfam" id="PF01292">
    <property type="entry name" value="Ni_hydr_CYTB"/>
    <property type="match status" value="1"/>
</dbReference>
<keyword evidence="3 6" id="KW-0812">Transmembrane</keyword>
<protein>
    <submittedName>
        <fullName evidence="8">Cytochrome B</fullName>
    </submittedName>
</protein>
<dbReference type="Proteomes" id="UP000277007">
    <property type="component" value="Unassembled WGS sequence"/>
</dbReference>
<evidence type="ECO:0000256" key="2">
    <source>
        <dbReference type="ARBA" id="ARBA00022475"/>
    </source>
</evidence>
<dbReference type="Gene3D" id="1.20.950.20">
    <property type="entry name" value="Transmembrane di-heme cytochromes, Chain C"/>
    <property type="match status" value="1"/>
</dbReference>
<dbReference type="GO" id="GO:0005886">
    <property type="term" value="C:plasma membrane"/>
    <property type="evidence" value="ECO:0007669"/>
    <property type="project" value="UniProtKB-SubCell"/>
</dbReference>
<feature type="domain" description="Cytochrome b561 bacterial/Ni-hydrogenase" evidence="7">
    <location>
        <begin position="18"/>
        <end position="192"/>
    </location>
</feature>
<dbReference type="InterPro" id="IPR051542">
    <property type="entry name" value="Hydrogenase_cytochrome"/>
</dbReference>
<dbReference type="PANTHER" id="PTHR30485">
    <property type="entry name" value="NI/FE-HYDROGENASE 1 B-TYPE CYTOCHROME SUBUNIT"/>
    <property type="match status" value="1"/>
</dbReference>
<dbReference type="InterPro" id="IPR011577">
    <property type="entry name" value="Cyt_b561_bac/Ni-Hgenase"/>
</dbReference>
<keyword evidence="2" id="KW-1003">Cell membrane</keyword>
<dbReference type="OrthoDB" id="196472at2"/>
<evidence type="ECO:0000256" key="1">
    <source>
        <dbReference type="ARBA" id="ARBA00004651"/>
    </source>
</evidence>
<dbReference type="EMBL" id="RXMA01000001">
    <property type="protein sequence ID" value="RTR24571.1"/>
    <property type="molecule type" value="Genomic_DNA"/>
</dbReference>
<name>A0A3S0RCH0_9PROT</name>
<accession>A0A3S0RCH0</accession>
<dbReference type="SUPFAM" id="SSF81342">
    <property type="entry name" value="Transmembrane di-heme cytochromes"/>
    <property type="match status" value="1"/>
</dbReference>
<dbReference type="GO" id="GO:0022904">
    <property type="term" value="P:respiratory electron transport chain"/>
    <property type="evidence" value="ECO:0007669"/>
    <property type="project" value="InterPro"/>
</dbReference>